<dbReference type="EC" id="3.1.2.2" evidence="8"/>
<keyword evidence="3" id="KW-0732">Signal</keyword>
<evidence type="ECO:0000256" key="9">
    <source>
        <dbReference type="ARBA" id="ARBA00093223"/>
    </source>
</evidence>
<comment type="catalytic activity">
    <reaction evidence="9">
        <text>S-hexadecanoyl-N-acetylcysteamine + H2O = N-acetylcysteamine + hexadecanoate + H(+)</text>
        <dbReference type="Rhea" id="RHEA:84099"/>
        <dbReference type="ChEBI" id="CHEBI:7896"/>
        <dbReference type="ChEBI" id="CHEBI:15377"/>
        <dbReference type="ChEBI" id="CHEBI:15378"/>
        <dbReference type="ChEBI" id="CHEBI:74410"/>
        <dbReference type="ChEBI" id="CHEBI:233601"/>
    </reaction>
</comment>
<dbReference type="EMBL" id="GIIL01000484">
    <property type="protein sequence ID" value="NOV44210.1"/>
    <property type="molecule type" value="Transcribed_RNA"/>
</dbReference>
<keyword evidence="6" id="KW-0325">Glycoprotein</keyword>
<reference evidence="12" key="1">
    <citation type="submission" date="2020-03" db="EMBL/GenBank/DDBJ databases">
        <title>Transcriptomic Profiling of the Digestive Tract of the Rat Flea, Xenopsylla cheopis, Following Blood Feeding and Infection with Yersinia pestis.</title>
        <authorList>
            <person name="Bland D.M."/>
            <person name="Martens C.A."/>
            <person name="Virtaneva K."/>
            <person name="Kanakabandi K."/>
            <person name="Long D."/>
            <person name="Rosenke R."/>
            <person name="Saturday G.A."/>
            <person name="Hoyt F.H."/>
            <person name="Bruno D.P."/>
            <person name="Ribeiro J.M.C."/>
            <person name="Hinnebusch J."/>
        </authorList>
    </citation>
    <scope>NUCLEOTIDE SEQUENCE</scope>
</reference>
<keyword evidence="11" id="KW-1133">Transmembrane helix</keyword>
<dbReference type="SUPFAM" id="SSF53474">
    <property type="entry name" value="alpha/beta-Hydrolases"/>
    <property type="match status" value="1"/>
</dbReference>
<evidence type="ECO:0000256" key="7">
    <source>
        <dbReference type="ARBA" id="ARBA00023228"/>
    </source>
</evidence>
<dbReference type="AlphaFoldDB" id="A0A6M2DEZ8"/>
<dbReference type="Gene3D" id="3.40.50.1820">
    <property type="entry name" value="alpha/beta hydrolase"/>
    <property type="match status" value="1"/>
</dbReference>
<evidence type="ECO:0000256" key="11">
    <source>
        <dbReference type="SAM" id="Phobius"/>
    </source>
</evidence>
<dbReference type="InterPro" id="IPR029058">
    <property type="entry name" value="AB_hydrolase_fold"/>
</dbReference>
<comment type="function">
    <text evidence="10">Catalyzes the cleavage of thioester bonds from S-palmitoyl-CoA or S-palmitoyl-N-acetylcysteamine (unbranched structures) but does not have activity against palmitoylcysteine or palmitoylated proteins, branched structures or bulky head groups. Conversely, hydrolyzes both long and short chain fatty acyl-CoA substrate.</text>
</comment>
<dbReference type="PANTHER" id="PTHR11247:SF27">
    <property type="entry name" value="LYSOSOMAL THIOESTERASE PPT2"/>
    <property type="match status" value="1"/>
</dbReference>
<evidence type="ECO:0000256" key="1">
    <source>
        <dbReference type="ARBA" id="ARBA00004371"/>
    </source>
</evidence>
<evidence type="ECO:0000313" key="12">
    <source>
        <dbReference type="EMBL" id="NOV44210.1"/>
    </source>
</evidence>
<dbReference type="InterPro" id="IPR002472">
    <property type="entry name" value="Palm_thioest"/>
</dbReference>
<keyword evidence="4" id="KW-0378">Hydrolase</keyword>
<keyword evidence="11" id="KW-0472">Membrane</keyword>
<name>A0A6M2DEZ8_XENCH</name>
<feature type="transmembrane region" description="Helical" evidence="11">
    <location>
        <begin position="251"/>
        <end position="270"/>
    </location>
</feature>
<proteinExistence type="inferred from homology"/>
<organism evidence="12">
    <name type="scientific">Xenopsylla cheopis</name>
    <name type="common">Oriental rat flea</name>
    <name type="synonym">Pulex cheopis</name>
    <dbReference type="NCBI Taxonomy" id="163159"/>
    <lineage>
        <taxon>Eukaryota</taxon>
        <taxon>Metazoa</taxon>
        <taxon>Ecdysozoa</taxon>
        <taxon>Arthropoda</taxon>
        <taxon>Hexapoda</taxon>
        <taxon>Insecta</taxon>
        <taxon>Pterygota</taxon>
        <taxon>Neoptera</taxon>
        <taxon>Endopterygota</taxon>
        <taxon>Siphonaptera</taxon>
        <taxon>Pulicidae</taxon>
        <taxon>Xenopsyllinae</taxon>
        <taxon>Xenopsylla</taxon>
    </lineage>
</organism>
<sequence>MHSLLIFFFGLCNAYKPVVLMHGILTGSNSMNLIENRIREIHPGTIIYNTGKFAGWSSLEPAWRQVNKIIDELQQISENHPDGIHVIGYSQGGLLSRAAVQSFSDHNVKKLISLSSPQAGQYGAAFLHLIFPNLVCKTAYELFYSRVGQYTSVGNYWNDPYHQDLYMNISVFLPYVNNELESSKSQQFKNSLKKLEKFILIGGPDDGVITPWESSQFGYFDIDGNVIPLQERDIYTKDLLGLRNMAKNNKLIFVTFYTVLLLVLFIKHLCLKQLNLNSTENGFDHKLHQESKEF</sequence>
<keyword evidence="11" id="KW-0812">Transmembrane</keyword>
<dbReference type="PRINTS" id="PR00414">
    <property type="entry name" value="PPTHIESTRASE"/>
</dbReference>
<dbReference type="GO" id="GO:0098599">
    <property type="term" value="F:palmitoyl hydrolase activity"/>
    <property type="evidence" value="ECO:0007669"/>
    <property type="project" value="InterPro"/>
</dbReference>
<dbReference type="GO" id="GO:0005764">
    <property type="term" value="C:lysosome"/>
    <property type="evidence" value="ECO:0007669"/>
    <property type="project" value="UniProtKB-SubCell"/>
</dbReference>
<comment type="subcellular location">
    <subcellularLocation>
        <location evidence="1">Lysosome</location>
    </subcellularLocation>
</comment>
<evidence type="ECO:0000256" key="5">
    <source>
        <dbReference type="ARBA" id="ARBA00023157"/>
    </source>
</evidence>
<dbReference type="FunFam" id="3.40.50.1820:FF:000037">
    <property type="entry name" value="Lysosomal thioesterase PPT2 homolog"/>
    <property type="match status" value="1"/>
</dbReference>
<evidence type="ECO:0000256" key="10">
    <source>
        <dbReference type="ARBA" id="ARBA00093353"/>
    </source>
</evidence>
<protein>
    <recommendedName>
        <fullName evidence="8">palmitoyl-CoA hydrolase</fullName>
        <ecNumber evidence="8">3.1.2.2</ecNumber>
    </recommendedName>
</protein>
<dbReference type="PANTHER" id="PTHR11247">
    <property type="entry name" value="PALMITOYL-PROTEIN THIOESTERASE/DOLICHYLDIPHOSPHATASE 1"/>
    <property type="match status" value="1"/>
</dbReference>
<evidence type="ECO:0000256" key="6">
    <source>
        <dbReference type="ARBA" id="ARBA00023180"/>
    </source>
</evidence>
<keyword evidence="5" id="KW-1015">Disulfide bond</keyword>
<evidence type="ECO:0000256" key="4">
    <source>
        <dbReference type="ARBA" id="ARBA00022801"/>
    </source>
</evidence>
<keyword evidence="7" id="KW-0458">Lysosome</keyword>
<evidence type="ECO:0000256" key="3">
    <source>
        <dbReference type="ARBA" id="ARBA00022729"/>
    </source>
</evidence>
<dbReference type="GO" id="GO:0016790">
    <property type="term" value="F:thiolester hydrolase activity"/>
    <property type="evidence" value="ECO:0007669"/>
    <property type="project" value="UniProtKB-ARBA"/>
</dbReference>
<evidence type="ECO:0000256" key="8">
    <source>
        <dbReference type="ARBA" id="ARBA00038848"/>
    </source>
</evidence>
<dbReference type="Pfam" id="PF02089">
    <property type="entry name" value="Palm_thioest"/>
    <property type="match status" value="1"/>
</dbReference>
<comment type="similarity">
    <text evidence="2">Belongs to the palmitoyl-protein thioesterase family.</text>
</comment>
<accession>A0A6M2DEZ8</accession>
<evidence type="ECO:0000256" key="2">
    <source>
        <dbReference type="ARBA" id="ARBA00010758"/>
    </source>
</evidence>